<dbReference type="EMBL" id="JASPKY010001113">
    <property type="protein sequence ID" value="KAK9679047.1"/>
    <property type="molecule type" value="Genomic_DNA"/>
</dbReference>
<dbReference type="GO" id="GO:0005615">
    <property type="term" value="C:extracellular space"/>
    <property type="evidence" value="ECO:0007669"/>
    <property type="project" value="TreeGrafter"/>
</dbReference>
<evidence type="ECO:0000313" key="3">
    <source>
        <dbReference type="EMBL" id="KAK9679047.1"/>
    </source>
</evidence>
<dbReference type="AlphaFoldDB" id="A0AAW1HRF8"/>
<dbReference type="Proteomes" id="UP001458880">
    <property type="component" value="Unassembled WGS sequence"/>
</dbReference>
<dbReference type="InterPro" id="IPR000618">
    <property type="entry name" value="Insect_cuticle"/>
</dbReference>
<keyword evidence="4" id="KW-1185">Reference proteome</keyword>
<organism evidence="3 4">
    <name type="scientific">Popillia japonica</name>
    <name type="common">Japanese beetle</name>
    <dbReference type="NCBI Taxonomy" id="7064"/>
    <lineage>
        <taxon>Eukaryota</taxon>
        <taxon>Metazoa</taxon>
        <taxon>Ecdysozoa</taxon>
        <taxon>Arthropoda</taxon>
        <taxon>Hexapoda</taxon>
        <taxon>Insecta</taxon>
        <taxon>Pterygota</taxon>
        <taxon>Neoptera</taxon>
        <taxon>Endopterygota</taxon>
        <taxon>Coleoptera</taxon>
        <taxon>Polyphaga</taxon>
        <taxon>Scarabaeiformia</taxon>
        <taxon>Scarabaeidae</taxon>
        <taxon>Rutelinae</taxon>
        <taxon>Popillia</taxon>
    </lineage>
</organism>
<reference evidence="3 4" key="1">
    <citation type="journal article" date="2024" name="BMC Genomics">
        <title>De novo assembly and annotation of Popillia japonica's genome with initial clues to its potential as an invasive pest.</title>
        <authorList>
            <person name="Cucini C."/>
            <person name="Boschi S."/>
            <person name="Funari R."/>
            <person name="Cardaioli E."/>
            <person name="Iannotti N."/>
            <person name="Marturano G."/>
            <person name="Paoli F."/>
            <person name="Bruttini M."/>
            <person name="Carapelli A."/>
            <person name="Frati F."/>
            <person name="Nardi F."/>
        </authorList>
    </citation>
    <scope>NUCLEOTIDE SEQUENCE [LARGE SCALE GENOMIC DNA]</scope>
    <source>
        <strain evidence="3">DMR45628</strain>
    </source>
</reference>
<evidence type="ECO:0000313" key="4">
    <source>
        <dbReference type="Proteomes" id="UP001458880"/>
    </source>
</evidence>
<dbReference type="PANTHER" id="PTHR12236:SF79">
    <property type="entry name" value="CUTICULAR PROTEIN 50CB-RELATED"/>
    <property type="match status" value="1"/>
</dbReference>
<proteinExistence type="predicted"/>
<evidence type="ECO:0000256" key="1">
    <source>
        <dbReference type="ARBA" id="ARBA00022460"/>
    </source>
</evidence>
<dbReference type="PROSITE" id="PS51155">
    <property type="entry name" value="CHIT_BIND_RR_2"/>
    <property type="match status" value="1"/>
</dbReference>
<keyword evidence="1 2" id="KW-0193">Cuticle</keyword>
<dbReference type="PANTHER" id="PTHR12236">
    <property type="entry name" value="STRUCTURAL CONTITUENT OF CUTICLE"/>
    <property type="match status" value="1"/>
</dbReference>
<dbReference type="InterPro" id="IPR051217">
    <property type="entry name" value="Insect_Cuticle_Struc_Prot"/>
</dbReference>
<sequence>MEPVIVQINEKFVQLCGQNGYAPKYSFGYRVVDSHSGVDYGHQETRDGKRTTGRYHVLLPDGRLQSVNYWSDFRGYHAKVTYSNLAHH</sequence>
<protein>
    <submittedName>
        <fullName evidence="3">Insect cuticle protein</fullName>
    </submittedName>
</protein>
<dbReference type="GO" id="GO:0042302">
    <property type="term" value="F:structural constituent of cuticle"/>
    <property type="evidence" value="ECO:0007669"/>
    <property type="project" value="UniProtKB-UniRule"/>
</dbReference>
<evidence type="ECO:0000256" key="2">
    <source>
        <dbReference type="PROSITE-ProRule" id="PRU00497"/>
    </source>
</evidence>
<comment type="caution">
    <text evidence="3">The sequence shown here is derived from an EMBL/GenBank/DDBJ whole genome shotgun (WGS) entry which is preliminary data.</text>
</comment>
<dbReference type="Pfam" id="PF00379">
    <property type="entry name" value="Chitin_bind_4"/>
    <property type="match status" value="1"/>
</dbReference>
<dbReference type="GO" id="GO:0031012">
    <property type="term" value="C:extracellular matrix"/>
    <property type="evidence" value="ECO:0007669"/>
    <property type="project" value="TreeGrafter"/>
</dbReference>
<name>A0AAW1HRF8_POPJA</name>
<accession>A0AAW1HRF8</accession>
<gene>
    <name evidence="3" type="ORF">QE152_g40337</name>
</gene>